<feature type="transmembrane region" description="Helical" evidence="1">
    <location>
        <begin position="53"/>
        <end position="74"/>
    </location>
</feature>
<keyword evidence="3" id="KW-1185">Reference proteome</keyword>
<keyword evidence="1" id="KW-0812">Transmembrane</keyword>
<dbReference type="OrthoDB" id="7361074at2"/>
<accession>A0A2M9FX92</accession>
<dbReference type="RefSeq" id="WP_109792961.1">
    <property type="nucleotide sequence ID" value="NZ_PHIG01000048.1"/>
</dbReference>
<dbReference type="Proteomes" id="UP000229498">
    <property type="component" value="Unassembled WGS sequence"/>
</dbReference>
<feature type="transmembrane region" description="Helical" evidence="1">
    <location>
        <begin position="7"/>
        <end position="33"/>
    </location>
</feature>
<evidence type="ECO:0000313" key="2">
    <source>
        <dbReference type="EMBL" id="PJK28059.1"/>
    </source>
</evidence>
<comment type="caution">
    <text evidence="2">The sequence shown here is derived from an EMBL/GenBank/DDBJ whole genome shotgun (WGS) entry which is preliminary data.</text>
</comment>
<proteinExistence type="predicted"/>
<dbReference type="EMBL" id="PHIG01000048">
    <property type="protein sequence ID" value="PJK28059.1"/>
    <property type="molecule type" value="Genomic_DNA"/>
</dbReference>
<evidence type="ECO:0000256" key="1">
    <source>
        <dbReference type="SAM" id="Phobius"/>
    </source>
</evidence>
<keyword evidence="1" id="KW-1133">Transmembrane helix</keyword>
<keyword evidence="1" id="KW-0472">Membrane</keyword>
<protein>
    <submittedName>
        <fullName evidence="2">Uncharacterized protein</fullName>
    </submittedName>
</protein>
<dbReference type="AlphaFoldDB" id="A0A2M9FX92"/>
<reference evidence="2 3" key="1">
    <citation type="submission" date="2017-11" db="EMBL/GenBank/DDBJ databases">
        <title>Draft genome sequence of Rhizobiales bacterium SY3-13.</title>
        <authorList>
            <person name="Sun C."/>
        </authorList>
    </citation>
    <scope>NUCLEOTIDE SEQUENCE [LARGE SCALE GENOMIC DNA]</scope>
    <source>
        <strain evidence="2 3">SY3-13</strain>
    </source>
</reference>
<sequence>MALIGFTAAWFVAGVIGTLLGHQILLTVLHGIGFAPFAPWQMQPVQPLGVPQLVSTAFWGGVWGIVLGLVSPLFGKGLRYWLLTALFGAVAPTLVAVAVVLPLKDMQPTGDPVAGLVTGLAVNAAWALVTVVSRRLFRR</sequence>
<evidence type="ECO:0000313" key="3">
    <source>
        <dbReference type="Proteomes" id="UP000229498"/>
    </source>
</evidence>
<feature type="transmembrane region" description="Helical" evidence="1">
    <location>
        <begin position="81"/>
        <end position="101"/>
    </location>
</feature>
<gene>
    <name evidence="2" type="ORF">CVT23_18645</name>
</gene>
<feature type="transmembrane region" description="Helical" evidence="1">
    <location>
        <begin position="113"/>
        <end position="132"/>
    </location>
</feature>
<organism evidence="2 3">
    <name type="scientific">Minwuia thermotolerans</name>
    <dbReference type="NCBI Taxonomy" id="2056226"/>
    <lineage>
        <taxon>Bacteria</taxon>
        <taxon>Pseudomonadati</taxon>
        <taxon>Pseudomonadota</taxon>
        <taxon>Alphaproteobacteria</taxon>
        <taxon>Minwuiales</taxon>
        <taxon>Minwuiaceae</taxon>
        <taxon>Minwuia</taxon>
    </lineage>
</organism>
<name>A0A2M9FX92_9PROT</name>